<evidence type="ECO:0000313" key="1">
    <source>
        <dbReference type="EMBL" id="SVC39955.1"/>
    </source>
</evidence>
<dbReference type="EMBL" id="UINC01089133">
    <property type="protein sequence ID" value="SVC39955.1"/>
    <property type="molecule type" value="Genomic_DNA"/>
</dbReference>
<sequence>KEIMESCVKLQVPNIVDVEIGKSWGDATKKYQEVLNERN</sequence>
<name>A0A382LW53_9ZZZZ</name>
<organism evidence="1">
    <name type="scientific">marine metagenome</name>
    <dbReference type="NCBI Taxonomy" id="408172"/>
    <lineage>
        <taxon>unclassified sequences</taxon>
        <taxon>metagenomes</taxon>
        <taxon>ecological metagenomes</taxon>
    </lineage>
</organism>
<protein>
    <submittedName>
        <fullName evidence="1">Uncharacterized protein</fullName>
    </submittedName>
</protein>
<dbReference type="Gene3D" id="3.30.70.370">
    <property type="match status" value="1"/>
</dbReference>
<proteinExistence type="predicted"/>
<accession>A0A382LW53</accession>
<gene>
    <name evidence="1" type="ORF">METZ01_LOCUS292809</name>
</gene>
<feature type="non-terminal residue" evidence="1">
    <location>
        <position position="1"/>
    </location>
</feature>
<reference evidence="1" key="1">
    <citation type="submission" date="2018-05" db="EMBL/GenBank/DDBJ databases">
        <authorList>
            <person name="Lanie J.A."/>
            <person name="Ng W.-L."/>
            <person name="Kazmierczak K.M."/>
            <person name="Andrzejewski T.M."/>
            <person name="Davidsen T.M."/>
            <person name="Wayne K.J."/>
            <person name="Tettelin H."/>
            <person name="Glass J.I."/>
            <person name="Rusch D."/>
            <person name="Podicherti R."/>
            <person name="Tsui H.-C.T."/>
            <person name="Winkler M.E."/>
        </authorList>
    </citation>
    <scope>NUCLEOTIDE SEQUENCE</scope>
</reference>
<dbReference type="AlphaFoldDB" id="A0A382LW53"/>